<feature type="transmembrane region" description="Helical" evidence="7">
    <location>
        <begin position="228"/>
        <end position="248"/>
    </location>
</feature>
<evidence type="ECO:0000256" key="1">
    <source>
        <dbReference type="ARBA" id="ARBA00004651"/>
    </source>
</evidence>
<dbReference type="PANTHER" id="PTHR32322">
    <property type="entry name" value="INNER MEMBRANE TRANSPORTER"/>
    <property type="match status" value="1"/>
</dbReference>
<keyword evidence="2" id="KW-1003">Cell membrane</keyword>
<comment type="subcellular location">
    <subcellularLocation>
        <location evidence="1">Cell membrane</location>
        <topology evidence="1">Multi-pass membrane protein</topology>
    </subcellularLocation>
</comment>
<keyword evidence="10" id="KW-1185">Reference proteome</keyword>
<evidence type="ECO:0000256" key="2">
    <source>
        <dbReference type="ARBA" id="ARBA00022475"/>
    </source>
</evidence>
<dbReference type="GO" id="GO:0005886">
    <property type="term" value="C:plasma membrane"/>
    <property type="evidence" value="ECO:0007669"/>
    <property type="project" value="UniProtKB-SubCell"/>
</dbReference>
<evidence type="ECO:0000313" key="9">
    <source>
        <dbReference type="EMBL" id="CAB3789339.1"/>
    </source>
</evidence>
<keyword evidence="5 7" id="KW-0472">Membrane</keyword>
<feature type="transmembrane region" description="Helical" evidence="7">
    <location>
        <begin position="282"/>
        <end position="302"/>
    </location>
</feature>
<dbReference type="InterPro" id="IPR000620">
    <property type="entry name" value="EamA_dom"/>
</dbReference>
<name>A0A6J5G214_9BURK</name>
<evidence type="ECO:0000256" key="3">
    <source>
        <dbReference type="ARBA" id="ARBA00022692"/>
    </source>
</evidence>
<feature type="region of interest" description="Disordered" evidence="6">
    <location>
        <begin position="337"/>
        <end position="361"/>
    </location>
</feature>
<protein>
    <submittedName>
        <fullName evidence="9">Inner membrane protein YtfF</fullName>
    </submittedName>
</protein>
<organism evidence="9 10">
    <name type="scientific">Paraburkholderia caffeinitolerans</name>
    <dbReference type="NCBI Taxonomy" id="1723730"/>
    <lineage>
        <taxon>Bacteria</taxon>
        <taxon>Pseudomonadati</taxon>
        <taxon>Pseudomonadota</taxon>
        <taxon>Betaproteobacteria</taxon>
        <taxon>Burkholderiales</taxon>
        <taxon>Burkholderiaceae</taxon>
        <taxon>Paraburkholderia</taxon>
    </lineage>
</organism>
<feature type="transmembrane region" description="Helical" evidence="7">
    <location>
        <begin position="193"/>
        <end position="216"/>
    </location>
</feature>
<dbReference type="EMBL" id="CADIKL010000012">
    <property type="protein sequence ID" value="CAB3789339.1"/>
    <property type="molecule type" value="Genomic_DNA"/>
</dbReference>
<feature type="transmembrane region" description="Helical" evidence="7">
    <location>
        <begin position="36"/>
        <end position="53"/>
    </location>
</feature>
<dbReference type="PANTHER" id="PTHR32322:SF18">
    <property type="entry name" value="S-ADENOSYLMETHIONINE_S-ADENOSYLHOMOCYSTEINE TRANSPORTER"/>
    <property type="match status" value="1"/>
</dbReference>
<evidence type="ECO:0000256" key="4">
    <source>
        <dbReference type="ARBA" id="ARBA00022989"/>
    </source>
</evidence>
<dbReference type="AlphaFoldDB" id="A0A6J5G214"/>
<reference evidence="9 10" key="1">
    <citation type="submission" date="2020-04" db="EMBL/GenBank/DDBJ databases">
        <authorList>
            <person name="De Canck E."/>
        </authorList>
    </citation>
    <scope>NUCLEOTIDE SEQUENCE [LARGE SCALE GENOMIC DNA]</scope>
    <source>
        <strain evidence="9 10">LMG 28688</strain>
    </source>
</reference>
<dbReference type="InterPro" id="IPR050638">
    <property type="entry name" value="AA-Vitamin_Transporters"/>
</dbReference>
<sequence length="361" mass="38875">MQRGVLYGVLAGALWGTVFLVPRQLPEFSPLLLSAGRYTMYGLVSFAALLPMLRRVWPRLTRADLIALVKLALVGNLLYYLFLASAIHLVGIAPASLIVGVLPVTVTLLGRGDHGAVALSKLAWPLAMIAAGIVCINVDVFTAGAGDHASTLTKIAGLGCAVGALACWTWYAVENARYLQRNAHFGGNEWSVLWGVVTGALGGLLWLVVLVMPAGTVQQSVGSGRWTAFWQLNLVLAIGASWLGNGLWNAASKRLPLTLSGQMIVFETLFALLYGFVYDHRLPRLLEVAAVVLLVVGVSWSVRQHSGGPERKTRRMETASCRKAICRGFQVLARRTPREGTARSTAAPRVEKPEGATRALR</sequence>
<feature type="transmembrane region" description="Helical" evidence="7">
    <location>
        <begin position="65"/>
        <end position="83"/>
    </location>
</feature>
<accession>A0A6J5G214</accession>
<feature type="transmembrane region" description="Helical" evidence="7">
    <location>
        <begin position="122"/>
        <end position="143"/>
    </location>
</feature>
<feature type="domain" description="EamA" evidence="8">
    <location>
        <begin position="3"/>
        <end position="137"/>
    </location>
</feature>
<feature type="transmembrane region" description="Helical" evidence="7">
    <location>
        <begin position="255"/>
        <end position="276"/>
    </location>
</feature>
<evidence type="ECO:0000256" key="5">
    <source>
        <dbReference type="ARBA" id="ARBA00023136"/>
    </source>
</evidence>
<evidence type="ECO:0000259" key="8">
    <source>
        <dbReference type="Pfam" id="PF00892"/>
    </source>
</evidence>
<keyword evidence="4 7" id="KW-1133">Transmembrane helix</keyword>
<dbReference type="Pfam" id="PF00892">
    <property type="entry name" value="EamA"/>
    <property type="match status" value="1"/>
</dbReference>
<evidence type="ECO:0000313" key="10">
    <source>
        <dbReference type="Proteomes" id="UP000494119"/>
    </source>
</evidence>
<keyword evidence="3 7" id="KW-0812">Transmembrane</keyword>
<proteinExistence type="predicted"/>
<evidence type="ECO:0000256" key="6">
    <source>
        <dbReference type="SAM" id="MobiDB-lite"/>
    </source>
</evidence>
<dbReference type="Proteomes" id="UP000494119">
    <property type="component" value="Unassembled WGS sequence"/>
</dbReference>
<dbReference type="RefSeq" id="WP_129563323.1">
    <property type="nucleotide sequence ID" value="NZ_CADIKL010000012.1"/>
</dbReference>
<feature type="transmembrane region" description="Helical" evidence="7">
    <location>
        <begin position="89"/>
        <end position="110"/>
    </location>
</feature>
<feature type="transmembrane region" description="Helical" evidence="7">
    <location>
        <begin position="155"/>
        <end position="173"/>
    </location>
</feature>
<gene>
    <name evidence="9" type="primary">ytfF</name>
    <name evidence="9" type="ORF">LMG28688_02831</name>
</gene>
<evidence type="ECO:0000256" key="7">
    <source>
        <dbReference type="SAM" id="Phobius"/>
    </source>
</evidence>